<comment type="caution">
    <text evidence="2">The sequence shown here is derived from an EMBL/GenBank/DDBJ whole genome shotgun (WGS) entry which is preliminary data.</text>
</comment>
<reference evidence="2" key="1">
    <citation type="submission" date="2020-10" db="EMBL/GenBank/DDBJ databases">
        <authorList>
            <person name="Gilroy R."/>
        </authorList>
    </citation>
    <scope>NUCLEOTIDE SEQUENCE</scope>
    <source>
        <strain evidence="2">ChiW3-316</strain>
    </source>
</reference>
<feature type="coiled-coil region" evidence="1">
    <location>
        <begin position="232"/>
        <end position="266"/>
    </location>
</feature>
<evidence type="ECO:0000313" key="3">
    <source>
        <dbReference type="Proteomes" id="UP000824107"/>
    </source>
</evidence>
<evidence type="ECO:0000313" key="2">
    <source>
        <dbReference type="EMBL" id="HIU54090.1"/>
    </source>
</evidence>
<gene>
    <name evidence="2" type="ORF">IAD20_08440</name>
</gene>
<dbReference type="AlphaFoldDB" id="A0A9D1M5K8"/>
<keyword evidence="1" id="KW-0175">Coiled coil</keyword>
<sequence length="437" mass="50891">MTDLKICSIGAKIFNHSIDFNTRASLDEYEIINVYPIPIEDKTYRLGEDKKYAECWNNFEYWKKQLTEVNNKLIVVNLIAKRKIALLNSYRQEDEYFYNYSFLSCINSTKIENCAGNEVLAANCNSSITALYEWIKSRDLFHFYVYMNQENYTPMFFTKNKQNKLGGIYKDEEHNNIYLFLPMFKLDNFDYSSEREEYLELLKDIYNEFFSTSVPKQPEWVINNPDYLSKTEKDEQNKISENQKKIDEALQKIEVSNQLIEKEQNLKTLLYGQSHELEKGILEAMELIGFINPHTYTTDNCEIDVLCSENDNPGFLLIGEAEGASKGTVNNKKINQLHTHAATYITENDVDIENLSISSVLFGNAFTAMPPEQRDQEYFGQHVYKIATLQNIKLVRTPDLFSAALYIKDTQDQAYAKQCYDLFFDGKSGQIEFPKHS</sequence>
<organism evidence="2 3">
    <name type="scientific">Candidatus Scatocola faecipullorum</name>
    <dbReference type="NCBI Taxonomy" id="2840917"/>
    <lineage>
        <taxon>Bacteria</taxon>
        <taxon>Pseudomonadati</taxon>
        <taxon>Pseudomonadota</taxon>
        <taxon>Alphaproteobacteria</taxon>
        <taxon>Rhodospirillales</taxon>
        <taxon>Rhodospirillaceae</taxon>
        <taxon>Rhodospirillaceae incertae sedis</taxon>
        <taxon>Candidatus Scatocola</taxon>
    </lineage>
</organism>
<reference evidence="2" key="2">
    <citation type="journal article" date="2021" name="PeerJ">
        <title>Extensive microbial diversity within the chicken gut microbiome revealed by metagenomics and culture.</title>
        <authorList>
            <person name="Gilroy R."/>
            <person name="Ravi A."/>
            <person name="Getino M."/>
            <person name="Pursley I."/>
            <person name="Horton D.L."/>
            <person name="Alikhan N.F."/>
            <person name="Baker D."/>
            <person name="Gharbi K."/>
            <person name="Hall N."/>
            <person name="Watson M."/>
            <person name="Adriaenssens E.M."/>
            <person name="Foster-Nyarko E."/>
            <person name="Jarju S."/>
            <person name="Secka A."/>
            <person name="Antonio M."/>
            <person name="Oren A."/>
            <person name="Chaudhuri R.R."/>
            <person name="La Ragione R."/>
            <person name="Hildebrand F."/>
            <person name="Pallen M.J."/>
        </authorList>
    </citation>
    <scope>NUCLEOTIDE SEQUENCE</scope>
    <source>
        <strain evidence="2">ChiW3-316</strain>
    </source>
</reference>
<proteinExistence type="predicted"/>
<accession>A0A9D1M5K8</accession>
<dbReference type="EMBL" id="DVNC01000058">
    <property type="protein sequence ID" value="HIU54090.1"/>
    <property type="molecule type" value="Genomic_DNA"/>
</dbReference>
<evidence type="ECO:0000256" key="1">
    <source>
        <dbReference type="SAM" id="Coils"/>
    </source>
</evidence>
<protein>
    <submittedName>
        <fullName evidence="2">Uncharacterized protein</fullName>
    </submittedName>
</protein>
<name>A0A9D1M5K8_9PROT</name>
<dbReference type="Proteomes" id="UP000824107">
    <property type="component" value="Unassembled WGS sequence"/>
</dbReference>